<protein>
    <submittedName>
        <fullName evidence="1">Uncharacterized protein</fullName>
    </submittedName>
</protein>
<dbReference type="Proteomes" id="UP000076154">
    <property type="component" value="Unassembled WGS sequence"/>
</dbReference>
<name>A0A369KCW0_HYPMA</name>
<organism evidence="1 2">
    <name type="scientific">Hypsizygus marmoreus</name>
    <name type="common">White beech mushroom</name>
    <name type="synonym">Agaricus marmoreus</name>
    <dbReference type="NCBI Taxonomy" id="39966"/>
    <lineage>
        <taxon>Eukaryota</taxon>
        <taxon>Fungi</taxon>
        <taxon>Dikarya</taxon>
        <taxon>Basidiomycota</taxon>
        <taxon>Agaricomycotina</taxon>
        <taxon>Agaricomycetes</taxon>
        <taxon>Agaricomycetidae</taxon>
        <taxon>Agaricales</taxon>
        <taxon>Tricholomatineae</taxon>
        <taxon>Lyophyllaceae</taxon>
        <taxon>Hypsizygus</taxon>
    </lineage>
</organism>
<gene>
    <name evidence="1" type="ORF">Hypma_006006</name>
</gene>
<reference evidence="1" key="1">
    <citation type="submission" date="2018-04" db="EMBL/GenBank/DDBJ databases">
        <title>Whole genome sequencing of Hypsizygus marmoreus.</title>
        <authorList>
            <person name="Choi I.-G."/>
            <person name="Min B."/>
            <person name="Kim J.-G."/>
            <person name="Kim S."/>
            <person name="Oh Y.-L."/>
            <person name="Kong W.-S."/>
            <person name="Park H."/>
            <person name="Jeong J."/>
            <person name="Song E.-S."/>
        </authorList>
    </citation>
    <scope>NUCLEOTIDE SEQUENCE [LARGE SCALE GENOMIC DNA]</scope>
    <source>
        <strain evidence="1">51987-8</strain>
    </source>
</reference>
<dbReference type="OrthoDB" id="5599163at2759"/>
<dbReference type="AlphaFoldDB" id="A0A369KCW0"/>
<dbReference type="EMBL" id="LUEZ02000004">
    <property type="protein sequence ID" value="RDB30717.1"/>
    <property type="molecule type" value="Genomic_DNA"/>
</dbReference>
<keyword evidence="2" id="KW-1185">Reference proteome</keyword>
<dbReference type="InParanoid" id="A0A369KCW0"/>
<evidence type="ECO:0000313" key="1">
    <source>
        <dbReference type="EMBL" id="RDB30717.1"/>
    </source>
</evidence>
<comment type="caution">
    <text evidence="1">The sequence shown here is derived from an EMBL/GenBank/DDBJ whole genome shotgun (WGS) entry which is preliminary data.</text>
</comment>
<sequence>MPVHCQVKSVPSLGCTLHMLMGTCDYSLDDSDIFDTRTKYKTVDRKVCPVPSYMPDESNQMFQPVTIPQLPPLSLNPPLLENFVPTERLTHEHLDVILASVPEGFLQPREIDLLVDILQTRELGLAFVDSECGTFSDEFYPDYEISVIEHTP</sequence>
<proteinExistence type="predicted"/>
<evidence type="ECO:0000313" key="2">
    <source>
        <dbReference type="Proteomes" id="UP000076154"/>
    </source>
</evidence>
<accession>A0A369KCW0</accession>